<dbReference type="GO" id="GO:0016787">
    <property type="term" value="F:hydrolase activity"/>
    <property type="evidence" value="ECO:0007669"/>
    <property type="project" value="UniProtKB-KW"/>
</dbReference>
<sequence length="369" mass="41271">MPLAPVDDHGSVLYYEDTGPPPGCTVYKTLVLVHGAGFHGASFRRMIPFAAEHNLRFIIPNLRDYPGSTPYTQQELEELRGPSREQQEKALRARASELAAFLQWLIQIGDIPSAHDSSDGSTTGGIALLSWSAGNCQTMALFAYADQLPKETRKLLDAYLRSYVLYEPSLASTGGPVPAGLQAIKAVREPGMSLDDLNAAFSTSVSAYYPPFTFPHAIDPLPNYPPRVALHEQSDHVDHRLTPTTTRMSPEELRETVRAEVVDTFGSQNLLRKLDPAIYKANVERALFDRRFAFGDALEEVWPALRVHVVWCDMSVGDCVWASVLLHFRHAAADVEWRRPMTLHKLEGANHFVHWDDPERFVKTLARII</sequence>
<name>A0A5C2SGA7_9APHY</name>
<dbReference type="Gene3D" id="3.40.50.1820">
    <property type="entry name" value="alpha/beta hydrolase"/>
    <property type="match status" value="1"/>
</dbReference>
<dbReference type="EMBL" id="ML122258">
    <property type="protein sequence ID" value="RPD62823.1"/>
    <property type="molecule type" value="Genomic_DNA"/>
</dbReference>
<organism evidence="2 3">
    <name type="scientific">Lentinus tigrinus ALCF2SS1-6</name>
    <dbReference type="NCBI Taxonomy" id="1328759"/>
    <lineage>
        <taxon>Eukaryota</taxon>
        <taxon>Fungi</taxon>
        <taxon>Dikarya</taxon>
        <taxon>Basidiomycota</taxon>
        <taxon>Agaricomycotina</taxon>
        <taxon>Agaricomycetes</taxon>
        <taxon>Polyporales</taxon>
        <taxon>Polyporaceae</taxon>
        <taxon>Lentinus</taxon>
    </lineage>
</organism>
<protein>
    <submittedName>
        <fullName evidence="2">Alpha/beta-hydrolase</fullName>
    </submittedName>
</protein>
<keyword evidence="2" id="KW-0378">Hydrolase</keyword>
<accession>A0A5C2SGA7</accession>
<dbReference type="Pfam" id="PF12697">
    <property type="entry name" value="Abhydrolase_6"/>
    <property type="match status" value="1"/>
</dbReference>
<dbReference type="OrthoDB" id="3466517at2759"/>
<proteinExistence type="predicted"/>
<evidence type="ECO:0000313" key="3">
    <source>
        <dbReference type="Proteomes" id="UP000313359"/>
    </source>
</evidence>
<gene>
    <name evidence="2" type="ORF">L227DRAFT_609371</name>
</gene>
<dbReference type="Proteomes" id="UP000313359">
    <property type="component" value="Unassembled WGS sequence"/>
</dbReference>
<dbReference type="InterPro" id="IPR000073">
    <property type="entry name" value="AB_hydrolase_1"/>
</dbReference>
<evidence type="ECO:0000313" key="2">
    <source>
        <dbReference type="EMBL" id="RPD62823.1"/>
    </source>
</evidence>
<dbReference type="InterPro" id="IPR029058">
    <property type="entry name" value="AB_hydrolase_fold"/>
</dbReference>
<feature type="domain" description="AB hydrolase-1" evidence="1">
    <location>
        <begin position="30"/>
        <end position="363"/>
    </location>
</feature>
<reference evidence="2" key="1">
    <citation type="journal article" date="2018" name="Genome Biol. Evol.">
        <title>Genomics and development of Lentinus tigrinus, a white-rot wood-decaying mushroom with dimorphic fruiting bodies.</title>
        <authorList>
            <person name="Wu B."/>
            <person name="Xu Z."/>
            <person name="Knudson A."/>
            <person name="Carlson A."/>
            <person name="Chen N."/>
            <person name="Kovaka S."/>
            <person name="LaButti K."/>
            <person name="Lipzen A."/>
            <person name="Pennachio C."/>
            <person name="Riley R."/>
            <person name="Schakwitz W."/>
            <person name="Umezawa K."/>
            <person name="Ohm R.A."/>
            <person name="Grigoriev I.V."/>
            <person name="Nagy L.G."/>
            <person name="Gibbons J."/>
            <person name="Hibbett D."/>
        </authorList>
    </citation>
    <scope>NUCLEOTIDE SEQUENCE [LARGE SCALE GENOMIC DNA]</scope>
    <source>
        <strain evidence="2">ALCF2SS1-6</strain>
    </source>
</reference>
<evidence type="ECO:0000259" key="1">
    <source>
        <dbReference type="Pfam" id="PF12697"/>
    </source>
</evidence>
<keyword evidence="3" id="KW-1185">Reference proteome</keyword>
<dbReference type="SUPFAM" id="SSF53474">
    <property type="entry name" value="alpha/beta-Hydrolases"/>
    <property type="match status" value="1"/>
</dbReference>
<dbReference type="AlphaFoldDB" id="A0A5C2SGA7"/>